<feature type="chain" id="PRO_5047082687" description="Outer membrane protein beta-barrel domain-containing protein" evidence="1">
    <location>
        <begin position="24"/>
        <end position="114"/>
    </location>
</feature>
<gene>
    <name evidence="2" type="ORF">AXF12_04500</name>
</gene>
<feature type="signal peptide" evidence="1">
    <location>
        <begin position="1"/>
        <end position="23"/>
    </location>
</feature>
<protein>
    <recommendedName>
        <fullName evidence="4">Outer membrane protein beta-barrel domain-containing protein</fullName>
    </recommendedName>
</protein>
<keyword evidence="1" id="KW-0732">Signal</keyword>
<name>A0ABM5XC92_9FLAO</name>
<evidence type="ECO:0000256" key="1">
    <source>
        <dbReference type="SAM" id="SignalP"/>
    </source>
</evidence>
<evidence type="ECO:0000313" key="2">
    <source>
        <dbReference type="EMBL" id="AMD84837.1"/>
    </source>
</evidence>
<dbReference type="RefSeq" id="WP_066428683.1">
    <property type="nucleotide sequence ID" value="NZ_CP014227.1"/>
</dbReference>
<dbReference type="Proteomes" id="UP000065822">
    <property type="component" value="Chromosome"/>
</dbReference>
<sequence>MFNKFFSTALITVIGLAGYTVSAQEGAVMAQEPIPTYKPLGITVKAGLNINTSDISSGGSLVNYHIGALYELRAGKRLGIEPGLFFDSRGTKRNAGNVSGNAIISTNSPCSTSV</sequence>
<keyword evidence="3" id="KW-1185">Reference proteome</keyword>
<evidence type="ECO:0008006" key="4">
    <source>
        <dbReference type="Google" id="ProtNLM"/>
    </source>
</evidence>
<accession>A0ABM5XC92</accession>
<proteinExistence type="predicted"/>
<reference evidence="2 3" key="1">
    <citation type="submission" date="2016-02" db="EMBL/GenBank/DDBJ databases">
        <authorList>
            <person name="Holder M.E."/>
            <person name="Ajami N.J."/>
            <person name="Petrosino J.F."/>
        </authorList>
    </citation>
    <scope>NUCLEOTIDE SEQUENCE [LARGE SCALE GENOMIC DNA]</scope>
    <source>
        <strain evidence="2 3">CCUG 32990</strain>
    </source>
</reference>
<evidence type="ECO:0000313" key="3">
    <source>
        <dbReference type="Proteomes" id="UP000065822"/>
    </source>
</evidence>
<organism evidence="2 3">
    <name type="scientific">Capnocytophaga haemolytica</name>
    <dbReference type="NCBI Taxonomy" id="45243"/>
    <lineage>
        <taxon>Bacteria</taxon>
        <taxon>Pseudomonadati</taxon>
        <taxon>Bacteroidota</taxon>
        <taxon>Flavobacteriia</taxon>
        <taxon>Flavobacteriales</taxon>
        <taxon>Flavobacteriaceae</taxon>
        <taxon>Capnocytophaga</taxon>
    </lineage>
</organism>
<dbReference type="EMBL" id="CP014227">
    <property type="protein sequence ID" value="AMD84837.1"/>
    <property type="molecule type" value="Genomic_DNA"/>
</dbReference>